<reference evidence="3" key="2">
    <citation type="journal article" date="2023" name="Science">
        <title>Genomic signatures of disease resistance in endangered staghorn corals.</title>
        <authorList>
            <person name="Vollmer S.V."/>
            <person name="Selwyn J.D."/>
            <person name="Despard B.A."/>
            <person name="Roesel C.L."/>
        </authorList>
    </citation>
    <scope>NUCLEOTIDE SEQUENCE</scope>
    <source>
        <strain evidence="3">K2</strain>
    </source>
</reference>
<feature type="compositionally biased region" description="Basic and acidic residues" evidence="1">
    <location>
        <begin position="156"/>
        <end position="167"/>
    </location>
</feature>
<dbReference type="EMBL" id="JARQWQ010000087">
    <property type="protein sequence ID" value="KAK2552415.1"/>
    <property type="molecule type" value="Genomic_DNA"/>
</dbReference>
<feature type="region of interest" description="Disordered" evidence="1">
    <location>
        <begin position="356"/>
        <end position="382"/>
    </location>
</feature>
<dbReference type="Proteomes" id="UP001249851">
    <property type="component" value="Unassembled WGS sequence"/>
</dbReference>
<sequence length="496" mass="56017">MSNTSKARTSRKPTEHKELLVFFPDDYSAVKMSRNKVLGTAQQLSELKANTWADVDVAESQAWKGLITKTGKSRNELARCELAFLKFLDRHADNKENIPLSNFFEQWENVDNSDDENSCVELEGETKKEIKAKKVKNGVKHLKLTEEPNDVQLEARSTESRDCEFSKGKKGAKTGKKRQKHSDNSVDFQNKQEKKLKRDEACAQATMNRKQSEDIFQQLKNYVQQGSFDESEDEVDHNLFINDSELNVDNADDCLLLNQPNQNHRQSFLEKLQEMFATSTKAIHSRFDDIEKAIALLNDRQQGTEKKLEELASKISGKAKLSRPPPVNVLVSHSSPHPNSGATGASVICATPQTSNVSDDCTPVRKPLRDSNNDPDLDSTTTEKIGYVGNRKFSVKASPESIRRAEELARGVPKALAFNLLNLLVDLKTQSESNISGQNGKKALDGNILAAIQSHLAMHFDWDREELEKNWKREPLNLRQRIADKCRNLNKTKKKI</sequence>
<reference evidence="3" key="1">
    <citation type="journal article" date="2023" name="G3 (Bethesda)">
        <title>Whole genome assembly and annotation of the endangered Caribbean coral Acropora cervicornis.</title>
        <authorList>
            <person name="Selwyn J.D."/>
            <person name="Vollmer S.V."/>
        </authorList>
    </citation>
    <scope>NUCLEOTIDE SEQUENCE</scope>
    <source>
        <strain evidence="3">K2</strain>
    </source>
</reference>
<dbReference type="AlphaFoldDB" id="A0AAD9Q137"/>
<accession>A0AAD9Q137</accession>
<dbReference type="SMART" id="SM01025">
    <property type="entry name" value="BEN"/>
    <property type="match status" value="1"/>
</dbReference>
<evidence type="ECO:0000256" key="1">
    <source>
        <dbReference type="SAM" id="MobiDB-lite"/>
    </source>
</evidence>
<comment type="caution">
    <text evidence="3">The sequence shown here is derived from an EMBL/GenBank/DDBJ whole genome shotgun (WGS) entry which is preliminary data.</text>
</comment>
<evidence type="ECO:0000313" key="3">
    <source>
        <dbReference type="EMBL" id="KAK2552415.1"/>
    </source>
</evidence>
<organism evidence="3 4">
    <name type="scientific">Acropora cervicornis</name>
    <name type="common">Staghorn coral</name>
    <dbReference type="NCBI Taxonomy" id="6130"/>
    <lineage>
        <taxon>Eukaryota</taxon>
        <taxon>Metazoa</taxon>
        <taxon>Cnidaria</taxon>
        <taxon>Anthozoa</taxon>
        <taxon>Hexacorallia</taxon>
        <taxon>Scleractinia</taxon>
        <taxon>Astrocoeniina</taxon>
        <taxon>Acroporidae</taxon>
        <taxon>Acropora</taxon>
    </lineage>
</organism>
<proteinExistence type="predicted"/>
<protein>
    <recommendedName>
        <fullName evidence="2">BEN domain-containing protein</fullName>
    </recommendedName>
</protein>
<evidence type="ECO:0000259" key="2">
    <source>
        <dbReference type="SMART" id="SM01025"/>
    </source>
</evidence>
<dbReference type="InterPro" id="IPR018379">
    <property type="entry name" value="BEN_domain"/>
</dbReference>
<evidence type="ECO:0000313" key="4">
    <source>
        <dbReference type="Proteomes" id="UP001249851"/>
    </source>
</evidence>
<dbReference type="GO" id="GO:0003677">
    <property type="term" value="F:DNA binding"/>
    <property type="evidence" value="ECO:0007669"/>
    <property type="project" value="InterPro"/>
</dbReference>
<feature type="region of interest" description="Disordered" evidence="1">
    <location>
        <begin position="150"/>
        <end position="198"/>
    </location>
</feature>
<feature type="domain" description="BEN" evidence="2">
    <location>
        <begin position="414"/>
        <end position="493"/>
    </location>
</feature>
<name>A0AAD9Q137_ACRCE</name>
<keyword evidence="4" id="KW-1185">Reference proteome</keyword>
<gene>
    <name evidence="3" type="ORF">P5673_026497</name>
</gene>
<feature type="compositionally biased region" description="Basic residues" evidence="1">
    <location>
        <begin position="168"/>
        <end position="180"/>
    </location>
</feature>